<reference evidence="1" key="1">
    <citation type="submission" date="2007-10" db="EMBL/GenBank/DDBJ databases">
        <authorList>
            <person name="Fulton L."/>
            <person name="Clifton S."/>
            <person name="Fulton B."/>
            <person name="Xu J."/>
            <person name="Minx P."/>
            <person name="Pepin K.H."/>
            <person name="Johnson M."/>
            <person name="Thiruvilangam P."/>
            <person name="Bhonagiri V."/>
            <person name="Nash W.E."/>
            <person name="Mardis E.R."/>
            <person name="Wilson R.K."/>
        </authorList>
    </citation>
    <scope>NUCLEOTIDE SEQUENCE [LARGE SCALE GENOMIC DNA]</scope>
    <source>
        <strain evidence="1">DSM 17216</strain>
    </source>
</reference>
<evidence type="ECO:0000313" key="1">
    <source>
        <dbReference type="EMBL" id="EDS04842.1"/>
    </source>
</evidence>
<organism evidence="1 2">
    <name type="scientific">Alistipes putredinis DSM 17216</name>
    <dbReference type="NCBI Taxonomy" id="445970"/>
    <lineage>
        <taxon>Bacteria</taxon>
        <taxon>Pseudomonadati</taxon>
        <taxon>Bacteroidota</taxon>
        <taxon>Bacteroidia</taxon>
        <taxon>Bacteroidales</taxon>
        <taxon>Rikenellaceae</taxon>
        <taxon>Alistipes</taxon>
    </lineage>
</organism>
<gene>
    <name evidence="1" type="ORF">ALIPUT_00003</name>
</gene>
<accession>B0MSD2</accession>
<sequence length="56" mass="6029">DGEEFELVAAVDKCGDRLDLEVDIGADGTVSDLRVYVVREVQCGGSVRHFPSLSFG</sequence>
<reference evidence="1" key="2">
    <citation type="submission" date="2013-09" db="EMBL/GenBank/DDBJ databases">
        <title>Draft genome sequence of Alistipes putredinis (DSM 17216).</title>
        <authorList>
            <person name="Sudarsanam P."/>
            <person name="Ley R."/>
            <person name="Guruge J."/>
            <person name="Turnbaugh P.J."/>
            <person name="Mahowald M."/>
            <person name="Liep D."/>
            <person name="Gordon J."/>
        </authorList>
    </citation>
    <scope>NUCLEOTIDE SEQUENCE</scope>
    <source>
        <strain evidence="1">DSM 17216</strain>
    </source>
</reference>
<feature type="non-terminal residue" evidence="1">
    <location>
        <position position="1"/>
    </location>
</feature>
<protein>
    <submittedName>
        <fullName evidence="1">Uncharacterized protein</fullName>
    </submittedName>
</protein>
<dbReference type="HOGENOM" id="CLU_3000743_0_0_10"/>
<comment type="caution">
    <text evidence="1">The sequence shown here is derived from an EMBL/GenBank/DDBJ whole genome shotgun (WGS) entry which is preliminary data.</text>
</comment>
<evidence type="ECO:0000313" key="2">
    <source>
        <dbReference type="Proteomes" id="UP000005819"/>
    </source>
</evidence>
<proteinExistence type="predicted"/>
<name>B0MSD2_9BACT</name>
<dbReference type="AlphaFoldDB" id="B0MSD2"/>
<dbReference type="EMBL" id="ABFK02000003">
    <property type="protein sequence ID" value="EDS04842.1"/>
    <property type="molecule type" value="Genomic_DNA"/>
</dbReference>
<keyword evidence="2" id="KW-1185">Reference proteome</keyword>
<dbReference type="Proteomes" id="UP000005819">
    <property type="component" value="Unassembled WGS sequence"/>
</dbReference>